<sequence>MDRRPDRQLVVKCTFDRWNKRITFNSARNCSYDVLRHKVEQAFSLYATSYAISYKDDDGEVTDITTDSDLTEAIQYFQAGGDDPPLSSAASILSGRSFGKSKITLRVSITVDYDGPSLSDTSSLASMEEYRNRNGSQQSFSFGAPSVDLDDDSITVSSKDAISHAERPVHDGGSQASAQSWDLLSQSSGNPEAGPSTTLRFQSNASDPFSDDQNKTAAERPEDPIAVFERLKLEETKSIPDDSSSVQYDNLDENDRGAAWLRDQNARAIRSMIGVAAPSVSSGVTSIPEEEEEELGGALALEQDPRGKYYYSYTSSSASQTRDSFMSSSQNRDSGYYDDGTNLIHHQPKPRPSSRQLNWLAAQQAVSSQSAHSQAAPRPSPPTEDPFQAAANEHSSDQPYTSDTIPRELLQFLPLSPPASETLTDCSECGVLLDSIRYVCSICGEKRPACESNKGKGRSLHIHHEHGNGGFLDPASHPNYPYSHQHHGSFQGQPQEQEYSYPPRPHSHSYDASPSSSRPFLGVGAGSTETLTGSMRHFKPLPRLPGLPGSTGSTTVSAYSSQATLIVPSNVPEDTGYELCSGCIEHAGVTHAIEAGLAPGSASPSMSPSSPADAQRAQEWRRQAPKKGQTRHAYHEKVWGHLGWEDVEQDENEIHQCSTCAAITDHHRYKCASCKKFNLCRACYSQVHDLHPSHAFLVVPDMPVQSSNGSEFFESVPPDIGPEGEKSLTHPGVRCAHCMLDIVGARFHCAICDSVDICANCESAGLPGNLDSADGGHNSSHILIKIPYPLETDEVQTASRRAIHLWQGRDAASVGVGHQPSKPSKASSVVSSYARTVIGSGTRLPPDEDHHTFCHGCGQNIVGTRYQCANCPSQPQGYSLCANCEVHSYSIHDPGHVFFKLPRPVQRPLVSPFAFLPRLYKPGAGPPPGMDPRTYLSTLEHSAAICDRCMSNIQGVWFRCAYCGMDLCDACEAVDTHNDSHCFMAFKSPVDMQALKSFAPIENPPPVIPYPIYR</sequence>
<dbReference type="InterPro" id="IPR043145">
    <property type="entry name" value="Znf_ZZ_sf"/>
</dbReference>
<dbReference type="GO" id="GO:0044753">
    <property type="term" value="C:amphisome"/>
    <property type="evidence" value="ECO:0007669"/>
    <property type="project" value="TreeGrafter"/>
</dbReference>
<dbReference type="SUPFAM" id="SSF57850">
    <property type="entry name" value="RING/U-box"/>
    <property type="match status" value="4"/>
</dbReference>
<dbReference type="GO" id="GO:0007032">
    <property type="term" value="P:endosome organization"/>
    <property type="evidence" value="ECO:0007669"/>
    <property type="project" value="TreeGrafter"/>
</dbReference>
<dbReference type="AlphaFoldDB" id="A0A8H7D276"/>
<dbReference type="GO" id="GO:0000423">
    <property type="term" value="P:mitophagy"/>
    <property type="evidence" value="ECO:0007669"/>
    <property type="project" value="TreeGrafter"/>
</dbReference>
<dbReference type="InterPro" id="IPR052260">
    <property type="entry name" value="Autophagy_Rcpt_SigReg"/>
</dbReference>
<feature type="compositionally biased region" description="Basic residues" evidence="5">
    <location>
        <begin position="455"/>
        <end position="464"/>
    </location>
</feature>
<dbReference type="Gene3D" id="3.10.20.90">
    <property type="entry name" value="Phosphatidylinositol 3-kinase Catalytic Subunit, Chain A, domain 1"/>
    <property type="match status" value="1"/>
</dbReference>
<dbReference type="InterPro" id="IPR053793">
    <property type="entry name" value="PB1-like"/>
</dbReference>
<evidence type="ECO:0000256" key="5">
    <source>
        <dbReference type="SAM" id="MobiDB-lite"/>
    </source>
</evidence>
<dbReference type="CDD" id="cd02340">
    <property type="entry name" value="ZZ_NBR1_like"/>
    <property type="match status" value="2"/>
</dbReference>
<keyword evidence="2 4" id="KW-0863">Zinc-finger</keyword>
<name>A0A8H7D276_9AGAR</name>
<dbReference type="Pfam" id="PF00569">
    <property type="entry name" value="ZZ"/>
    <property type="match status" value="2"/>
</dbReference>
<feature type="compositionally biased region" description="Polar residues" evidence="5">
    <location>
        <begin position="174"/>
        <end position="207"/>
    </location>
</feature>
<dbReference type="InterPro" id="IPR000270">
    <property type="entry name" value="PB1_dom"/>
</dbReference>
<protein>
    <submittedName>
        <fullName evidence="8">Uncharacterized protein</fullName>
    </submittedName>
</protein>
<feature type="compositionally biased region" description="Polar residues" evidence="5">
    <location>
        <begin position="488"/>
        <end position="498"/>
    </location>
</feature>
<feature type="compositionally biased region" description="Low complexity" evidence="5">
    <location>
        <begin position="598"/>
        <end position="614"/>
    </location>
</feature>
<gene>
    <name evidence="8" type="ORF">MVEN_00969000</name>
</gene>
<dbReference type="Gene3D" id="3.30.60.90">
    <property type="match status" value="4"/>
</dbReference>
<feature type="compositionally biased region" description="Polar residues" evidence="5">
    <location>
        <begin position="320"/>
        <end position="333"/>
    </location>
</feature>
<evidence type="ECO:0000256" key="3">
    <source>
        <dbReference type="ARBA" id="ARBA00022833"/>
    </source>
</evidence>
<dbReference type="Pfam" id="PF00564">
    <property type="entry name" value="PB1"/>
    <property type="match status" value="1"/>
</dbReference>
<feature type="compositionally biased region" description="Basic and acidic residues" evidence="5">
    <location>
        <begin position="212"/>
        <end position="226"/>
    </location>
</feature>
<dbReference type="PROSITE" id="PS50135">
    <property type="entry name" value="ZF_ZZ_2"/>
    <property type="match status" value="1"/>
</dbReference>
<evidence type="ECO:0000259" key="7">
    <source>
        <dbReference type="PROSITE" id="PS51745"/>
    </source>
</evidence>
<feature type="region of interest" description="Disordered" evidence="5">
    <location>
        <begin position="165"/>
        <end position="226"/>
    </location>
</feature>
<evidence type="ECO:0000256" key="1">
    <source>
        <dbReference type="ARBA" id="ARBA00022723"/>
    </source>
</evidence>
<feature type="region of interest" description="Disordered" evidence="5">
    <location>
        <begin position="451"/>
        <end position="538"/>
    </location>
</feature>
<dbReference type="PANTHER" id="PTHR15090:SF0">
    <property type="entry name" value="SEQUESTOSOME-1"/>
    <property type="match status" value="1"/>
</dbReference>
<dbReference type="GO" id="GO:0005080">
    <property type="term" value="F:protein kinase C binding"/>
    <property type="evidence" value="ECO:0007669"/>
    <property type="project" value="TreeGrafter"/>
</dbReference>
<proteinExistence type="predicted"/>
<evidence type="ECO:0000313" key="9">
    <source>
        <dbReference type="Proteomes" id="UP000620124"/>
    </source>
</evidence>
<feature type="domain" description="PB1" evidence="7">
    <location>
        <begin position="8"/>
        <end position="88"/>
    </location>
</feature>
<accession>A0A8H7D276</accession>
<dbReference type="CDD" id="cd06398">
    <property type="entry name" value="PB1_Joka2"/>
    <property type="match status" value="1"/>
</dbReference>
<keyword evidence="9" id="KW-1185">Reference proteome</keyword>
<dbReference type="SMART" id="SM00666">
    <property type="entry name" value="PB1"/>
    <property type="match status" value="1"/>
</dbReference>
<reference evidence="8" key="1">
    <citation type="submission" date="2020-05" db="EMBL/GenBank/DDBJ databases">
        <title>Mycena genomes resolve the evolution of fungal bioluminescence.</title>
        <authorList>
            <person name="Tsai I.J."/>
        </authorList>
    </citation>
    <scope>NUCLEOTIDE SEQUENCE</scope>
    <source>
        <strain evidence="8">CCC161011</strain>
    </source>
</reference>
<dbReference type="PANTHER" id="PTHR15090">
    <property type="entry name" value="SEQUESTOSOME 1-RELATED"/>
    <property type="match status" value="1"/>
</dbReference>
<dbReference type="SMART" id="SM00291">
    <property type="entry name" value="ZnF_ZZ"/>
    <property type="match status" value="4"/>
</dbReference>
<dbReference type="GO" id="GO:0016235">
    <property type="term" value="C:aggresome"/>
    <property type="evidence" value="ECO:0007669"/>
    <property type="project" value="TreeGrafter"/>
</dbReference>
<feature type="region of interest" description="Disordered" evidence="5">
    <location>
        <begin position="320"/>
        <end position="402"/>
    </location>
</feature>
<feature type="domain" description="ZZ-type" evidence="6">
    <location>
        <begin position="730"/>
        <end position="791"/>
    </location>
</feature>
<dbReference type="InterPro" id="IPR000433">
    <property type="entry name" value="Znf_ZZ"/>
</dbReference>
<dbReference type="SUPFAM" id="SSF54277">
    <property type="entry name" value="CAD &amp; PB1 domains"/>
    <property type="match status" value="1"/>
</dbReference>
<keyword evidence="3" id="KW-0862">Zinc</keyword>
<dbReference type="Proteomes" id="UP000620124">
    <property type="component" value="Unassembled WGS sequence"/>
</dbReference>
<dbReference type="GO" id="GO:0070530">
    <property type="term" value="F:K63-linked polyubiquitin modification-dependent protein binding"/>
    <property type="evidence" value="ECO:0007669"/>
    <property type="project" value="TreeGrafter"/>
</dbReference>
<evidence type="ECO:0000259" key="6">
    <source>
        <dbReference type="PROSITE" id="PS50135"/>
    </source>
</evidence>
<dbReference type="EMBL" id="JACAZI010000007">
    <property type="protein sequence ID" value="KAF7356366.1"/>
    <property type="molecule type" value="Genomic_DNA"/>
</dbReference>
<evidence type="ECO:0000256" key="4">
    <source>
        <dbReference type="PROSITE-ProRule" id="PRU00228"/>
    </source>
</evidence>
<organism evidence="8 9">
    <name type="scientific">Mycena venus</name>
    <dbReference type="NCBI Taxonomy" id="2733690"/>
    <lineage>
        <taxon>Eukaryota</taxon>
        <taxon>Fungi</taxon>
        <taxon>Dikarya</taxon>
        <taxon>Basidiomycota</taxon>
        <taxon>Agaricomycotina</taxon>
        <taxon>Agaricomycetes</taxon>
        <taxon>Agaricomycetidae</taxon>
        <taxon>Agaricales</taxon>
        <taxon>Marasmiineae</taxon>
        <taxon>Mycenaceae</taxon>
        <taxon>Mycena</taxon>
    </lineage>
</organism>
<feature type="region of interest" description="Disordered" evidence="5">
    <location>
        <begin position="598"/>
        <end position="631"/>
    </location>
</feature>
<comment type="caution">
    <text evidence="8">The sequence shown here is derived from an EMBL/GenBank/DDBJ whole genome shotgun (WGS) entry which is preliminary data.</text>
</comment>
<dbReference type="GO" id="GO:0008270">
    <property type="term" value="F:zinc ion binding"/>
    <property type="evidence" value="ECO:0007669"/>
    <property type="project" value="UniProtKB-KW"/>
</dbReference>
<dbReference type="OrthoDB" id="661148at2759"/>
<dbReference type="GO" id="GO:0035973">
    <property type="term" value="P:aggrephagy"/>
    <property type="evidence" value="ECO:0007669"/>
    <property type="project" value="TreeGrafter"/>
</dbReference>
<evidence type="ECO:0000313" key="8">
    <source>
        <dbReference type="EMBL" id="KAF7356366.1"/>
    </source>
</evidence>
<keyword evidence="1" id="KW-0479">Metal-binding</keyword>
<feature type="compositionally biased region" description="Low complexity" evidence="5">
    <location>
        <begin position="361"/>
        <end position="377"/>
    </location>
</feature>
<evidence type="ECO:0000256" key="2">
    <source>
        <dbReference type="ARBA" id="ARBA00022771"/>
    </source>
</evidence>
<dbReference type="PROSITE" id="PS51745">
    <property type="entry name" value="PB1"/>
    <property type="match status" value="1"/>
</dbReference>